<dbReference type="OrthoDB" id="4503395at2"/>
<dbReference type="InterPro" id="IPR016161">
    <property type="entry name" value="Ald_DH/histidinol_DH"/>
</dbReference>
<evidence type="ECO:0000256" key="1">
    <source>
        <dbReference type="ARBA" id="ARBA00009986"/>
    </source>
</evidence>
<feature type="domain" description="Aldehyde dehydrogenase" evidence="5">
    <location>
        <begin position="33"/>
        <end position="493"/>
    </location>
</feature>
<dbReference type="GO" id="GO:0004029">
    <property type="term" value="F:aldehyde dehydrogenase (NAD+) activity"/>
    <property type="evidence" value="ECO:0007669"/>
    <property type="project" value="InterPro"/>
</dbReference>
<dbReference type="CDD" id="cd07130">
    <property type="entry name" value="ALDH_F7_AASADH"/>
    <property type="match status" value="1"/>
</dbReference>
<keyword evidence="4" id="KW-0520">NAD</keyword>
<dbReference type="Proteomes" id="UP000315750">
    <property type="component" value="Chromosome"/>
</dbReference>
<evidence type="ECO:0000259" key="5">
    <source>
        <dbReference type="Pfam" id="PF00171"/>
    </source>
</evidence>
<dbReference type="GO" id="GO:0036243">
    <property type="term" value="F:succinate-semialdehyde dehydrogenase (NADP+) activity"/>
    <property type="evidence" value="ECO:0007669"/>
    <property type="project" value="UniProtKB-EC"/>
</dbReference>
<dbReference type="InterPro" id="IPR044638">
    <property type="entry name" value="ALDH7A1-like"/>
</dbReference>
<dbReference type="RefSeq" id="WP_145252352.1">
    <property type="nucleotide sequence ID" value="NZ_CP036278.1"/>
</dbReference>
<dbReference type="InterPro" id="IPR016163">
    <property type="entry name" value="Ald_DH_C"/>
</dbReference>
<dbReference type="PANTHER" id="PTHR43521:SF1">
    <property type="entry name" value="ALPHA-AMINOADIPIC SEMIALDEHYDE DEHYDROGENASE"/>
    <property type="match status" value="1"/>
</dbReference>
<reference evidence="6 7" key="1">
    <citation type="submission" date="2019-02" db="EMBL/GenBank/DDBJ databases">
        <title>Deep-cultivation of Planctomycetes and their phenomic and genomic characterization uncovers novel biology.</title>
        <authorList>
            <person name="Wiegand S."/>
            <person name="Jogler M."/>
            <person name="Boedeker C."/>
            <person name="Pinto D."/>
            <person name="Vollmers J."/>
            <person name="Rivas-Marin E."/>
            <person name="Kohn T."/>
            <person name="Peeters S.H."/>
            <person name="Heuer A."/>
            <person name="Rast P."/>
            <person name="Oberbeckmann S."/>
            <person name="Bunk B."/>
            <person name="Jeske O."/>
            <person name="Meyerdierks A."/>
            <person name="Storesund J.E."/>
            <person name="Kallscheuer N."/>
            <person name="Luecker S."/>
            <person name="Lage O.M."/>
            <person name="Pohl T."/>
            <person name="Merkel B.J."/>
            <person name="Hornburger P."/>
            <person name="Mueller R.-W."/>
            <person name="Bruemmer F."/>
            <person name="Labrenz M."/>
            <person name="Spormann A.M."/>
            <person name="Op den Camp H."/>
            <person name="Overmann J."/>
            <person name="Amann R."/>
            <person name="Jetten M.S.M."/>
            <person name="Mascher T."/>
            <person name="Medema M.H."/>
            <person name="Devos D.P."/>
            <person name="Kaster A.-K."/>
            <person name="Ovreas L."/>
            <person name="Rohde M."/>
            <person name="Galperin M.Y."/>
            <person name="Jogler C."/>
        </authorList>
    </citation>
    <scope>NUCLEOTIDE SEQUENCE [LARGE SCALE GENOMIC DNA]</scope>
    <source>
        <strain evidence="6 7">Pan181</strain>
    </source>
</reference>
<organism evidence="6 7">
    <name type="scientific">Aeoliella mucimassa</name>
    <dbReference type="NCBI Taxonomy" id="2527972"/>
    <lineage>
        <taxon>Bacteria</taxon>
        <taxon>Pseudomonadati</taxon>
        <taxon>Planctomycetota</taxon>
        <taxon>Planctomycetia</taxon>
        <taxon>Pirellulales</taxon>
        <taxon>Lacipirellulaceae</taxon>
        <taxon>Aeoliella</taxon>
    </lineage>
</organism>
<dbReference type="Gene3D" id="3.40.309.10">
    <property type="entry name" value="Aldehyde Dehydrogenase, Chain A, domain 2"/>
    <property type="match status" value="1"/>
</dbReference>
<sequence>MQLPEHILPPADGDTFSGLWALDPYPRGAAGEVFSPCSPIDGKPTCQIRAATAPQVGDAVMAAEHAFRQWRTVPAPRRGELVRLIGDLVRENKSKLAELITLEAGKIRPEAEGEIQEWIDVCEFAVGLSRQLHGLTIATERPEHSLIEQWHPLGPVGVISAFNFPAAVWAWNAMIGLVCGDPIVWKPSEQTPLIALACNQIVTLAAARFGSDAPSGLSTVVIGGADVGAALASDPRVPLVSATGSVPMGRSVAQVVASRLGRSLLELGGNNGMIVTPSADLDMAIRAITFAAVGTCGQRCTSLRRLFVHESVYDELVERLQKAYSSLPIGDPREDGTLVGPLVDEASFDKMQASLAAAHDEGGHLLCGGDRVFDDVPEGGVYVQPAIVRLPRQTPIMHEETFAPLMYMVAYENFDDAIEMHNAVPQGLSSAIFTNDMREAHKFIGPAGSDCGLAGVNIGTSGAEIGGAFGGEKETGGGRESGSDSWKQYMRRTTCTINYGTALPLAQGIRFGD</sequence>
<dbReference type="InterPro" id="IPR016162">
    <property type="entry name" value="Ald_DH_N"/>
</dbReference>
<dbReference type="KEGG" id="amuc:Pan181_40940"/>
<protein>
    <submittedName>
        <fullName evidence="6">Succinate-semialdehyde dehydrogenase [NADP(+)] GabD</fullName>
        <ecNumber evidence="6">1.2.1.79</ecNumber>
    </submittedName>
</protein>
<name>A0A518AT25_9BACT</name>
<keyword evidence="3 6" id="KW-0560">Oxidoreductase</keyword>
<dbReference type="Pfam" id="PF00171">
    <property type="entry name" value="Aldedh"/>
    <property type="match status" value="1"/>
</dbReference>
<dbReference type="AlphaFoldDB" id="A0A518AT25"/>
<gene>
    <name evidence="6" type="primary">gabD</name>
    <name evidence="6" type="ORF">Pan181_40940</name>
</gene>
<evidence type="ECO:0000256" key="3">
    <source>
        <dbReference type="ARBA" id="ARBA00023002"/>
    </source>
</evidence>
<dbReference type="FunFam" id="3.40.309.10:FF:000018">
    <property type="entry name" value="Alpha-aminoadipic semialdehyde dehydrogenase"/>
    <property type="match status" value="1"/>
</dbReference>
<accession>A0A518AT25</accession>
<dbReference type="EMBL" id="CP036278">
    <property type="protein sequence ID" value="QDU57871.1"/>
    <property type="molecule type" value="Genomic_DNA"/>
</dbReference>
<proteinExistence type="inferred from homology"/>
<comment type="similarity">
    <text evidence="1">Belongs to the aldehyde dehydrogenase family.</text>
</comment>
<dbReference type="InterPro" id="IPR015590">
    <property type="entry name" value="Aldehyde_DH_dom"/>
</dbReference>
<dbReference type="SUPFAM" id="SSF53720">
    <property type="entry name" value="ALDH-like"/>
    <property type="match status" value="1"/>
</dbReference>
<comment type="subunit">
    <text evidence="2">Homotetramer.</text>
</comment>
<dbReference type="EC" id="1.2.1.79" evidence="6"/>
<evidence type="ECO:0000313" key="7">
    <source>
        <dbReference type="Proteomes" id="UP000315750"/>
    </source>
</evidence>
<keyword evidence="7" id="KW-1185">Reference proteome</keyword>
<dbReference type="Gene3D" id="3.40.605.10">
    <property type="entry name" value="Aldehyde Dehydrogenase, Chain A, domain 1"/>
    <property type="match status" value="1"/>
</dbReference>
<evidence type="ECO:0000313" key="6">
    <source>
        <dbReference type="EMBL" id="QDU57871.1"/>
    </source>
</evidence>
<evidence type="ECO:0000256" key="4">
    <source>
        <dbReference type="ARBA" id="ARBA00023027"/>
    </source>
</evidence>
<evidence type="ECO:0000256" key="2">
    <source>
        <dbReference type="ARBA" id="ARBA00011881"/>
    </source>
</evidence>
<dbReference type="PANTHER" id="PTHR43521">
    <property type="entry name" value="ALPHA-AMINOADIPIC SEMIALDEHYDE DEHYDROGENASE"/>
    <property type="match status" value="1"/>
</dbReference>